<sequence length="451" mass="50557">MSTQPIYAGHALRRLRRKANLTQAAMASRLDISASYLNLLERNQRPLSARVMMQLVGGFDFDPKQLSADETVGGIDGLSRRLADERFTDLSLDREDIDELLAVAPQFASAFARLYDTASMRDTSITDPLTACRKEIERWQNYFGNIDEAAERLADELRLSRADVGAAIAERLRERHQLSVRILPDEVMLGKRRRLDLHARQVQLSEMHSVYSRNFSLAAQLAELELRQLLAEARSGFDADDTSAADLFARYLVSYAAAAILMPYSRFLRACRQTNYDLAILPRRFSVNFEQLSHRLTTLQRVGDRGLPFFLIRVDRAGQISKQLLGASGAAMFESGQLCPLWRVFDSFAGIAGMHRHLVTFADTKQGSWFSVAQSVERAEGSGIGQFAILLGIKSDYADELAQSRGFMLAPESAEPIGPGCRYCFRRNCAQRAFPPQGSTIEWSEGRRTSI</sequence>
<dbReference type="Pfam" id="PF09856">
    <property type="entry name" value="ScfRs"/>
    <property type="match status" value="1"/>
</dbReference>
<evidence type="ECO:0000256" key="4">
    <source>
        <dbReference type="ARBA" id="ARBA00023163"/>
    </source>
</evidence>
<dbReference type="Gene3D" id="1.10.260.40">
    <property type="entry name" value="lambda repressor-like DNA-binding domains"/>
    <property type="match status" value="1"/>
</dbReference>
<evidence type="ECO:0000313" key="7">
    <source>
        <dbReference type="Proteomes" id="UP000433104"/>
    </source>
</evidence>
<gene>
    <name evidence="6" type="ORF">GRI38_03870</name>
</gene>
<feature type="domain" description="HTH cro/C1-type" evidence="5">
    <location>
        <begin position="12"/>
        <end position="66"/>
    </location>
</feature>
<dbReference type="GO" id="GO:0003700">
    <property type="term" value="F:DNA-binding transcription factor activity"/>
    <property type="evidence" value="ECO:0007669"/>
    <property type="project" value="TreeGrafter"/>
</dbReference>
<evidence type="ECO:0000259" key="5">
    <source>
        <dbReference type="PROSITE" id="PS50943"/>
    </source>
</evidence>
<keyword evidence="7" id="KW-1185">Reference proteome</keyword>
<keyword evidence="4" id="KW-0804">Transcription</keyword>
<dbReference type="PROSITE" id="PS50943">
    <property type="entry name" value="HTH_CROC1"/>
    <property type="match status" value="1"/>
</dbReference>
<dbReference type="SUPFAM" id="SSF47413">
    <property type="entry name" value="lambda repressor-like DNA-binding domains"/>
    <property type="match status" value="1"/>
</dbReference>
<dbReference type="Pfam" id="PF13560">
    <property type="entry name" value="HTH_31"/>
    <property type="match status" value="1"/>
</dbReference>
<dbReference type="AlphaFoldDB" id="A0A844ZDY0"/>
<dbReference type="InterPro" id="IPR010359">
    <property type="entry name" value="IrrE_HExxH"/>
</dbReference>
<keyword evidence="2" id="KW-0805">Transcription regulation</keyword>
<dbReference type="InterPro" id="IPR026281">
    <property type="entry name" value="HTH_RamB"/>
</dbReference>
<dbReference type="EMBL" id="WTYW01000001">
    <property type="protein sequence ID" value="MXO85160.1"/>
    <property type="molecule type" value="Genomic_DNA"/>
</dbReference>
<evidence type="ECO:0000256" key="2">
    <source>
        <dbReference type="ARBA" id="ARBA00023015"/>
    </source>
</evidence>
<dbReference type="InterPro" id="IPR050807">
    <property type="entry name" value="TransReg_Diox_bact_type"/>
</dbReference>
<accession>A0A844ZDY0</accession>
<reference evidence="6 7" key="1">
    <citation type="submission" date="2019-12" db="EMBL/GenBank/DDBJ databases">
        <title>Genomic-based taxomic classification of the family Erythrobacteraceae.</title>
        <authorList>
            <person name="Xu L."/>
        </authorList>
    </citation>
    <scope>NUCLEOTIDE SEQUENCE [LARGE SCALE GENOMIC DNA]</scope>
    <source>
        <strain evidence="6 7">MCCC 1A09962</strain>
    </source>
</reference>
<evidence type="ECO:0000256" key="1">
    <source>
        <dbReference type="ARBA" id="ARBA00007227"/>
    </source>
</evidence>
<proteinExistence type="inferred from homology"/>
<keyword evidence="3" id="KW-0238">DNA-binding</keyword>
<dbReference type="PANTHER" id="PTHR46797">
    <property type="entry name" value="HTH-TYPE TRANSCRIPTIONAL REGULATOR"/>
    <property type="match status" value="1"/>
</dbReference>
<dbReference type="InterPro" id="IPR001387">
    <property type="entry name" value="Cro/C1-type_HTH"/>
</dbReference>
<dbReference type="SMART" id="SM00530">
    <property type="entry name" value="HTH_XRE"/>
    <property type="match status" value="1"/>
</dbReference>
<dbReference type="Proteomes" id="UP000433104">
    <property type="component" value="Unassembled WGS sequence"/>
</dbReference>
<protein>
    <submittedName>
        <fullName evidence="6">ImmA/IrrE family metallo-endopeptidase</fullName>
    </submittedName>
</protein>
<dbReference type="GO" id="GO:0003677">
    <property type="term" value="F:DNA binding"/>
    <property type="evidence" value="ECO:0007669"/>
    <property type="project" value="UniProtKB-KW"/>
</dbReference>
<dbReference type="InterPro" id="IPR010982">
    <property type="entry name" value="Lambda_DNA-bd_dom_sf"/>
</dbReference>
<comment type="similarity">
    <text evidence="1">Belongs to the short-chain fatty acyl-CoA assimilation regulator (ScfR) family.</text>
</comment>
<dbReference type="GO" id="GO:0005829">
    <property type="term" value="C:cytosol"/>
    <property type="evidence" value="ECO:0007669"/>
    <property type="project" value="TreeGrafter"/>
</dbReference>
<dbReference type="OrthoDB" id="1123084at2"/>
<evidence type="ECO:0000256" key="3">
    <source>
        <dbReference type="ARBA" id="ARBA00023125"/>
    </source>
</evidence>
<dbReference type="Pfam" id="PF06114">
    <property type="entry name" value="Peptidase_M78"/>
    <property type="match status" value="1"/>
</dbReference>
<dbReference type="PANTHER" id="PTHR46797:SF23">
    <property type="entry name" value="HTH-TYPE TRANSCRIPTIONAL REGULATOR SUTR"/>
    <property type="match status" value="1"/>
</dbReference>
<dbReference type="CDD" id="cd00093">
    <property type="entry name" value="HTH_XRE"/>
    <property type="match status" value="1"/>
</dbReference>
<name>A0A844ZDY0_9SPHN</name>
<organism evidence="6 7">
    <name type="scientific">Parapontixanthobacter aurantiacus</name>
    <dbReference type="NCBI Taxonomy" id="1463599"/>
    <lineage>
        <taxon>Bacteria</taxon>
        <taxon>Pseudomonadati</taxon>
        <taxon>Pseudomonadota</taxon>
        <taxon>Alphaproteobacteria</taxon>
        <taxon>Sphingomonadales</taxon>
        <taxon>Erythrobacteraceae</taxon>
        <taxon>Parapontixanthobacter</taxon>
    </lineage>
</organism>
<dbReference type="PIRSF" id="PIRSF019251">
    <property type="entry name" value="Rv0465c"/>
    <property type="match status" value="1"/>
</dbReference>
<dbReference type="RefSeq" id="WP_160681584.1">
    <property type="nucleotide sequence ID" value="NZ_WTYW01000001.1"/>
</dbReference>
<evidence type="ECO:0000313" key="6">
    <source>
        <dbReference type="EMBL" id="MXO85160.1"/>
    </source>
</evidence>
<comment type="caution">
    <text evidence="6">The sequence shown here is derived from an EMBL/GenBank/DDBJ whole genome shotgun (WGS) entry which is preliminary data.</text>
</comment>
<dbReference type="InterPro" id="IPR018653">
    <property type="entry name" value="ScfR_C"/>
</dbReference>